<dbReference type="PANTHER" id="PTHR30055">
    <property type="entry name" value="HTH-TYPE TRANSCRIPTIONAL REGULATOR RUTR"/>
    <property type="match status" value="1"/>
</dbReference>
<keyword evidence="7" id="KW-1185">Reference proteome</keyword>
<dbReference type="Pfam" id="PF00440">
    <property type="entry name" value="TetR_N"/>
    <property type="match status" value="1"/>
</dbReference>
<reference evidence="6 7" key="1">
    <citation type="submission" date="2023-07" db="EMBL/GenBank/DDBJ databases">
        <title>Sorghum-associated microbial communities from plants grown in Nebraska, USA.</title>
        <authorList>
            <person name="Schachtman D."/>
        </authorList>
    </citation>
    <scope>NUCLEOTIDE SEQUENCE [LARGE SCALE GENOMIC DNA]</scope>
    <source>
        <strain evidence="6 7">BE332</strain>
    </source>
</reference>
<comment type="caution">
    <text evidence="6">The sequence shown here is derived from an EMBL/GenBank/DDBJ whole genome shotgun (WGS) entry which is preliminary data.</text>
</comment>
<evidence type="ECO:0000256" key="1">
    <source>
        <dbReference type="ARBA" id="ARBA00023015"/>
    </source>
</evidence>
<dbReference type="PANTHER" id="PTHR30055:SF209">
    <property type="entry name" value="POSSIBLE TRANSCRIPTIONAL REGULATORY PROTEIN (PROBABLY TETR-FAMILY)"/>
    <property type="match status" value="1"/>
</dbReference>
<proteinExistence type="predicted"/>
<keyword evidence="1" id="KW-0805">Transcription regulation</keyword>
<name>A0ABU0EGZ3_9CELL</name>
<gene>
    <name evidence="6" type="ORF">J2X26_002684</name>
</gene>
<evidence type="ECO:0000259" key="5">
    <source>
        <dbReference type="PROSITE" id="PS50977"/>
    </source>
</evidence>
<dbReference type="InterPro" id="IPR050109">
    <property type="entry name" value="HTH-type_TetR-like_transc_reg"/>
</dbReference>
<dbReference type="RefSeq" id="WP_307492975.1">
    <property type="nucleotide sequence ID" value="NZ_JAUSVB010000003.1"/>
</dbReference>
<dbReference type="SUPFAM" id="SSF48498">
    <property type="entry name" value="Tetracyclin repressor-like, C-terminal domain"/>
    <property type="match status" value="1"/>
</dbReference>
<dbReference type="Gene3D" id="1.10.357.10">
    <property type="entry name" value="Tetracycline Repressor, domain 2"/>
    <property type="match status" value="1"/>
</dbReference>
<protein>
    <submittedName>
        <fullName evidence="6">AcrR family transcriptional regulator</fullName>
    </submittedName>
</protein>
<dbReference type="Pfam" id="PF13305">
    <property type="entry name" value="TetR_C_33"/>
    <property type="match status" value="1"/>
</dbReference>
<keyword evidence="3" id="KW-0804">Transcription</keyword>
<dbReference type="InterPro" id="IPR001647">
    <property type="entry name" value="HTH_TetR"/>
</dbReference>
<keyword evidence="2 4" id="KW-0238">DNA-binding</keyword>
<accession>A0ABU0EGZ3</accession>
<dbReference type="InterPro" id="IPR036271">
    <property type="entry name" value="Tet_transcr_reg_TetR-rel_C_sf"/>
</dbReference>
<evidence type="ECO:0000256" key="2">
    <source>
        <dbReference type="ARBA" id="ARBA00023125"/>
    </source>
</evidence>
<sequence length="195" mass="20082">MARPRVHDDALRARLLEEASAIVATSGAPGLTVRDLAARAGTSPSAVYSLFGSREDLVRAVGDEAFARFAARLAAVPRTADPGADLLGLGLAYRENALAAPHFYRVMFGASGAGLQDGTRGPATASATFGVLRDAVARVLGTDPTDTVAAEEPALGLWAVVHGLVELELGGLLPDGSAQRYVHVLRTAGLAILEG</sequence>
<evidence type="ECO:0000256" key="4">
    <source>
        <dbReference type="PROSITE-ProRule" id="PRU00335"/>
    </source>
</evidence>
<organism evidence="6 7">
    <name type="scientific">Cellulomonas humilata</name>
    <dbReference type="NCBI Taxonomy" id="144055"/>
    <lineage>
        <taxon>Bacteria</taxon>
        <taxon>Bacillati</taxon>
        <taxon>Actinomycetota</taxon>
        <taxon>Actinomycetes</taxon>
        <taxon>Micrococcales</taxon>
        <taxon>Cellulomonadaceae</taxon>
        <taxon>Cellulomonas</taxon>
    </lineage>
</organism>
<evidence type="ECO:0000256" key="3">
    <source>
        <dbReference type="ARBA" id="ARBA00023163"/>
    </source>
</evidence>
<dbReference type="InterPro" id="IPR025996">
    <property type="entry name" value="MT1864/Rv1816-like_C"/>
</dbReference>
<evidence type="ECO:0000313" key="6">
    <source>
        <dbReference type="EMBL" id="MDQ0374363.1"/>
    </source>
</evidence>
<feature type="DNA-binding region" description="H-T-H motif" evidence="4">
    <location>
        <begin position="32"/>
        <end position="51"/>
    </location>
</feature>
<dbReference type="SUPFAM" id="SSF46689">
    <property type="entry name" value="Homeodomain-like"/>
    <property type="match status" value="1"/>
</dbReference>
<evidence type="ECO:0000313" key="7">
    <source>
        <dbReference type="Proteomes" id="UP001239626"/>
    </source>
</evidence>
<dbReference type="EMBL" id="JAUSVB010000003">
    <property type="protein sequence ID" value="MDQ0374363.1"/>
    <property type="molecule type" value="Genomic_DNA"/>
</dbReference>
<dbReference type="PROSITE" id="PS50977">
    <property type="entry name" value="HTH_TETR_2"/>
    <property type="match status" value="1"/>
</dbReference>
<dbReference type="Proteomes" id="UP001239626">
    <property type="component" value="Unassembled WGS sequence"/>
</dbReference>
<dbReference type="InterPro" id="IPR009057">
    <property type="entry name" value="Homeodomain-like_sf"/>
</dbReference>
<feature type="domain" description="HTH tetR-type" evidence="5">
    <location>
        <begin position="9"/>
        <end position="69"/>
    </location>
</feature>